<dbReference type="Proteomes" id="UP001366166">
    <property type="component" value="Chromosome"/>
</dbReference>
<dbReference type="EMBL" id="AP028679">
    <property type="protein sequence ID" value="BEQ13182.1"/>
    <property type="molecule type" value="Genomic_DNA"/>
</dbReference>
<evidence type="ECO:0000313" key="1">
    <source>
        <dbReference type="EMBL" id="BEQ13182.1"/>
    </source>
</evidence>
<evidence type="ECO:0000313" key="2">
    <source>
        <dbReference type="Proteomes" id="UP001366166"/>
    </source>
</evidence>
<dbReference type="RefSeq" id="WP_338604584.1">
    <property type="nucleotide sequence ID" value="NZ_AP028679.1"/>
</dbReference>
<reference evidence="2" key="1">
    <citation type="journal article" date="2023" name="Arch. Microbiol.">
        <title>Desulfoferula mesophilus gen. nov. sp. nov., a mesophilic sulfate-reducing bacterium isolated from a brackish lake sediment.</title>
        <authorList>
            <person name="Watanabe T."/>
            <person name="Yabe T."/>
            <person name="Tsuji J.M."/>
            <person name="Fukui M."/>
        </authorList>
    </citation>
    <scope>NUCLEOTIDE SEQUENCE [LARGE SCALE GENOMIC DNA]</scope>
    <source>
        <strain evidence="2">12FAK</strain>
    </source>
</reference>
<evidence type="ECO:0008006" key="3">
    <source>
        <dbReference type="Google" id="ProtNLM"/>
    </source>
</evidence>
<proteinExistence type="predicted"/>
<organism evidence="1 2">
    <name type="scientific">Desulfoferula mesophila</name>
    <dbReference type="NCBI Taxonomy" id="3058419"/>
    <lineage>
        <taxon>Bacteria</taxon>
        <taxon>Pseudomonadati</taxon>
        <taxon>Thermodesulfobacteriota</taxon>
        <taxon>Desulfarculia</taxon>
        <taxon>Desulfarculales</taxon>
        <taxon>Desulfarculaceae</taxon>
        <taxon>Desulfoferula</taxon>
    </lineage>
</organism>
<name>A0AAU9F000_9BACT</name>
<protein>
    <recommendedName>
        <fullName evidence="3">SWIM-type domain-containing protein</fullName>
    </recommendedName>
</protein>
<accession>A0AAU9F000</accession>
<sequence>MVANQVHNPPIRVADLIAFKKQGKNVTCDIEFGIHQVEFRDRDAPYDAYLFFCYFSGKIDGQDYKFRKCYARGCPNNLCPHVAQAVMIANRYLQRDQAALAQAGIQVPELLFSLPEMMVSFQNAAQAQVKGEDLDHFLALAKEGEKVAIQVEPEFMPAHENFEGRKEAQVFLIANFSISHQGCTSDLQRCFSCFPVQEEGAKKPLALSLARQRMSELYQQFERSGVDYHPLFLD</sequence>
<dbReference type="KEGG" id="dmp:FAK_02480"/>
<dbReference type="AlphaFoldDB" id="A0AAU9F000"/>
<keyword evidence="2" id="KW-1185">Reference proteome</keyword>
<gene>
    <name evidence="1" type="ORF">FAK_02480</name>
</gene>